<accession>A0A0G3ESB9</accession>
<proteinExistence type="predicted"/>
<dbReference type="SUPFAM" id="SSF53756">
    <property type="entry name" value="UDP-Glycosyltransferase/glycogen phosphorylase"/>
    <property type="match status" value="1"/>
</dbReference>
<protein>
    <submittedName>
        <fullName evidence="3">Glycosyltransferase</fullName>
    </submittedName>
</protein>
<dbReference type="STRING" id="445709.ABW99_12425"/>
<dbReference type="PANTHER" id="PTHR12526:SF630">
    <property type="entry name" value="GLYCOSYLTRANSFERASE"/>
    <property type="match status" value="1"/>
</dbReference>
<feature type="region of interest" description="Disordered" evidence="1">
    <location>
        <begin position="164"/>
        <end position="184"/>
    </location>
</feature>
<dbReference type="Gene3D" id="3.40.50.2000">
    <property type="entry name" value="Glycogen Phosphorylase B"/>
    <property type="match status" value="2"/>
</dbReference>
<dbReference type="GO" id="GO:0016757">
    <property type="term" value="F:glycosyltransferase activity"/>
    <property type="evidence" value="ECO:0007669"/>
    <property type="project" value="UniProtKB-ARBA"/>
</dbReference>
<dbReference type="EMBL" id="CP011568">
    <property type="protein sequence ID" value="AKJ68894.1"/>
    <property type="molecule type" value="Genomic_DNA"/>
</dbReference>
<keyword evidence="3" id="KW-0808">Transferase</keyword>
<dbReference type="PATRIC" id="fig|445709.3.peg.2641"/>
<feature type="compositionally biased region" description="Low complexity" evidence="1">
    <location>
        <begin position="175"/>
        <end position="184"/>
    </location>
</feature>
<dbReference type="KEGG" id="ptx:ABW99_12425"/>
<name>A0A0G3ESB9_9BURK</name>
<reference evidence="4" key="1">
    <citation type="submission" date="2015-06" db="EMBL/GenBank/DDBJ databases">
        <authorList>
            <person name="Lim Y.L."/>
            <person name="Ee R."/>
            <person name="Yong D."/>
            <person name="How K.Y."/>
            <person name="Yin W.F."/>
            <person name="Chan K.G."/>
        </authorList>
    </citation>
    <scope>NUCLEOTIDE SEQUENCE [LARGE SCALE GENOMIC DNA]</scope>
    <source>
        <strain evidence="4">DSM 25325</strain>
    </source>
</reference>
<feature type="domain" description="Glycosyltransferase subfamily 4-like N-terminal" evidence="2">
    <location>
        <begin position="15"/>
        <end position="157"/>
    </location>
</feature>
<gene>
    <name evidence="3" type="ORF">ABW99_12425</name>
</gene>
<dbReference type="Pfam" id="PF13692">
    <property type="entry name" value="Glyco_trans_1_4"/>
    <property type="match status" value="1"/>
</dbReference>
<feature type="compositionally biased region" description="Basic and acidic residues" evidence="1">
    <location>
        <begin position="164"/>
        <end position="174"/>
    </location>
</feature>
<dbReference type="CDD" id="cd03801">
    <property type="entry name" value="GT4_PimA-like"/>
    <property type="match status" value="1"/>
</dbReference>
<evidence type="ECO:0000313" key="3">
    <source>
        <dbReference type="EMBL" id="AKJ68894.1"/>
    </source>
</evidence>
<dbReference type="Pfam" id="PF13439">
    <property type="entry name" value="Glyco_transf_4"/>
    <property type="match status" value="1"/>
</dbReference>
<dbReference type="RefSeq" id="WP_047214791.1">
    <property type="nucleotide sequence ID" value="NZ_CP011568.3"/>
</dbReference>
<evidence type="ECO:0000313" key="4">
    <source>
        <dbReference type="Proteomes" id="UP000036700"/>
    </source>
</evidence>
<sequence>MKILHLANHSQKIGNGIVNVMVDLACLQAQAGHQVAVASSGGSFEPLLTRYGVQHLTLVQTKHPWRVPAMLRQFRGIADRFQPDIVHAHMMTGALLAWMARARAPYTLITTVHNEFQRASDLMRVGDQVVAVSEAVAQAMIRRGIAAERMSVVRNGIIGAPRFLHDEPGGESERASAAPPAPSIERPSVVTVSGLYKRKGIHDLLSAFHIVREQQPHAHLYLVGEGPDRAALEALSRRLGLTQAAHFIGYVKDPAPYFRQADVFVLPSHSESSSLAIMEARVAGCAIVATAVGGIPETLAHGAAGQMVPPSDPASLAEAIVALLRDEQWRKHWQMRARENLDALGVDHVYNEYHQIYLEALARRAANPIDETNRTLDRGR</sequence>
<dbReference type="OrthoDB" id="9813211at2"/>
<evidence type="ECO:0000259" key="2">
    <source>
        <dbReference type="Pfam" id="PF13439"/>
    </source>
</evidence>
<organism evidence="3 4">
    <name type="scientific">Pandoraea thiooxydans</name>
    <dbReference type="NCBI Taxonomy" id="445709"/>
    <lineage>
        <taxon>Bacteria</taxon>
        <taxon>Pseudomonadati</taxon>
        <taxon>Pseudomonadota</taxon>
        <taxon>Betaproteobacteria</taxon>
        <taxon>Burkholderiales</taxon>
        <taxon>Burkholderiaceae</taxon>
        <taxon>Pandoraea</taxon>
    </lineage>
</organism>
<dbReference type="AlphaFoldDB" id="A0A0G3ESB9"/>
<dbReference type="PANTHER" id="PTHR12526">
    <property type="entry name" value="GLYCOSYLTRANSFERASE"/>
    <property type="match status" value="1"/>
</dbReference>
<evidence type="ECO:0000256" key="1">
    <source>
        <dbReference type="SAM" id="MobiDB-lite"/>
    </source>
</evidence>
<dbReference type="Proteomes" id="UP000036700">
    <property type="component" value="Chromosome"/>
</dbReference>
<dbReference type="InterPro" id="IPR028098">
    <property type="entry name" value="Glyco_trans_4-like_N"/>
</dbReference>
<keyword evidence="4" id="KW-1185">Reference proteome</keyword>